<reference evidence="1 2" key="1">
    <citation type="journal article" date="2019" name="Nat. Ecol. Evol.">
        <title>Megaphylogeny resolves global patterns of mushroom evolution.</title>
        <authorList>
            <person name="Varga T."/>
            <person name="Krizsan K."/>
            <person name="Foldi C."/>
            <person name="Dima B."/>
            <person name="Sanchez-Garcia M."/>
            <person name="Sanchez-Ramirez S."/>
            <person name="Szollosi G.J."/>
            <person name="Szarkandi J.G."/>
            <person name="Papp V."/>
            <person name="Albert L."/>
            <person name="Andreopoulos W."/>
            <person name="Angelini C."/>
            <person name="Antonin V."/>
            <person name="Barry K.W."/>
            <person name="Bougher N.L."/>
            <person name="Buchanan P."/>
            <person name="Buyck B."/>
            <person name="Bense V."/>
            <person name="Catcheside P."/>
            <person name="Chovatia M."/>
            <person name="Cooper J."/>
            <person name="Damon W."/>
            <person name="Desjardin D."/>
            <person name="Finy P."/>
            <person name="Geml J."/>
            <person name="Haridas S."/>
            <person name="Hughes K."/>
            <person name="Justo A."/>
            <person name="Karasinski D."/>
            <person name="Kautmanova I."/>
            <person name="Kiss B."/>
            <person name="Kocsube S."/>
            <person name="Kotiranta H."/>
            <person name="LaButti K.M."/>
            <person name="Lechner B.E."/>
            <person name="Liimatainen K."/>
            <person name="Lipzen A."/>
            <person name="Lukacs Z."/>
            <person name="Mihaltcheva S."/>
            <person name="Morgado L.N."/>
            <person name="Niskanen T."/>
            <person name="Noordeloos M.E."/>
            <person name="Ohm R.A."/>
            <person name="Ortiz-Santana B."/>
            <person name="Ovrebo C."/>
            <person name="Racz N."/>
            <person name="Riley R."/>
            <person name="Savchenko A."/>
            <person name="Shiryaev A."/>
            <person name="Soop K."/>
            <person name="Spirin V."/>
            <person name="Szebenyi C."/>
            <person name="Tomsovsky M."/>
            <person name="Tulloss R.E."/>
            <person name="Uehling J."/>
            <person name="Grigoriev I.V."/>
            <person name="Vagvolgyi C."/>
            <person name="Papp T."/>
            <person name="Martin F.M."/>
            <person name="Miettinen O."/>
            <person name="Hibbett D.S."/>
            <person name="Nagy L.G."/>
        </authorList>
    </citation>
    <scope>NUCLEOTIDE SEQUENCE [LARGE SCALE GENOMIC DNA]</scope>
    <source>
        <strain evidence="1 2">CBS 121175</strain>
    </source>
</reference>
<protein>
    <submittedName>
        <fullName evidence="1">Uncharacterized protein</fullName>
    </submittedName>
</protein>
<dbReference type="OrthoDB" id="2887at2759"/>
<dbReference type="Proteomes" id="UP000307440">
    <property type="component" value="Unassembled WGS sequence"/>
</dbReference>
<evidence type="ECO:0000313" key="1">
    <source>
        <dbReference type="EMBL" id="TFK21918.1"/>
    </source>
</evidence>
<evidence type="ECO:0000313" key="2">
    <source>
        <dbReference type="Proteomes" id="UP000307440"/>
    </source>
</evidence>
<feature type="non-terminal residue" evidence="1">
    <location>
        <position position="107"/>
    </location>
</feature>
<dbReference type="EMBL" id="ML210254">
    <property type="protein sequence ID" value="TFK21918.1"/>
    <property type="molecule type" value="Genomic_DNA"/>
</dbReference>
<sequence>MFSTTPQGQANPIVVIKYIPALGDFKRAPSIFCAGRSVINIYNSCEVPFCVLFSRPYLADGVLFIRCTFPSLSTFRSWTCAKYRQVRKGTFRPLHSILPLLSYTLKA</sequence>
<name>A0A5C3L147_COPMA</name>
<keyword evidence="2" id="KW-1185">Reference proteome</keyword>
<organism evidence="1 2">
    <name type="scientific">Coprinopsis marcescibilis</name>
    <name type="common">Agaric fungus</name>
    <name type="synonym">Psathyrella marcescibilis</name>
    <dbReference type="NCBI Taxonomy" id="230819"/>
    <lineage>
        <taxon>Eukaryota</taxon>
        <taxon>Fungi</taxon>
        <taxon>Dikarya</taxon>
        <taxon>Basidiomycota</taxon>
        <taxon>Agaricomycotina</taxon>
        <taxon>Agaricomycetes</taxon>
        <taxon>Agaricomycetidae</taxon>
        <taxon>Agaricales</taxon>
        <taxon>Agaricineae</taxon>
        <taxon>Psathyrellaceae</taxon>
        <taxon>Coprinopsis</taxon>
    </lineage>
</organism>
<accession>A0A5C3L147</accession>
<dbReference type="AlphaFoldDB" id="A0A5C3L147"/>
<dbReference type="STRING" id="230819.A0A5C3L147"/>
<proteinExistence type="predicted"/>
<gene>
    <name evidence="1" type="ORF">FA15DRAFT_715087</name>
</gene>